<dbReference type="AlphaFoldDB" id="R7UIY0"/>
<comment type="similarity">
    <text evidence="1 4">Belongs to the type-B carboxylesterase/lipase family.</text>
</comment>
<evidence type="ECO:0000256" key="3">
    <source>
        <dbReference type="ARBA" id="ARBA00022801"/>
    </source>
</evidence>
<dbReference type="OMA" id="MEAINCT"/>
<evidence type="ECO:0000313" key="7">
    <source>
        <dbReference type="EnsemblMetazoa" id="CapteP64405"/>
    </source>
</evidence>
<reference evidence="8" key="1">
    <citation type="submission" date="2012-12" db="EMBL/GenBank/DDBJ databases">
        <authorList>
            <person name="Hellsten U."/>
            <person name="Grimwood J."/>
            <person name="Chapman J.A."/>
            <person name="Shapiro H."/>
            <person name="Aerts A."/>
            <person name="Otillar R.P."/>
            <person name="Terry A.Y."/>
            <person name="Boore J.L."/>
            <person name="Simakov O."/>
            <person name="Marletaz F."/>
            <person name="Cho S.-J."/>
            <person name="Edsinger-Gonzales E."/>
            <person name="Havlak P."/>
            <person name="Kuo D.-H."/>
            <person name="Larsson T."/>
            <person name="Lv J."/>
            <person name="Arendt D."/>
            <person name="Savage R."/>
            <person name="Osoegawa K."/>
            <person name="de Jong P."/>
            <person name="Lindberg D.R."/>
            <person name="Seaver E.C."/>
            <person name="Weisblat D.A."/>
            <person name="Putnam N.H."/>
            <person name="Grigoriev I.V."/>
            <person name="Rokhsar D.S."/>
        </authorList>
    </citation>
    <scope>NUCLEOTIDE SEQUENCE</scope>
    <source>
        <strain evidence="8">I ESC-2004</strain>
    </source>
</reference>
<dbReference type="InterPro" id="IPR051093">
    <property type="entry name" value="Neuroligin/BSAL"/>
</dbReference>
<dbReference type="GO" id="GO:0016787">
    <property type="term" value="F:hydrolase activity"/>
    <property type="evidence" value="ECO:0007669"/>
    <property type="project" value="UniProtKB-KW"/>
</dbReference>
<dbReference type="STRING" id="283909.R7UIY0"/>
<evidence type="ECO:0000259" key="5">
    <source>
        <dbReference type="Pfam" id="PF00135"/>
    </source>
</evidence>
<proteinExistence type="inferred from homology"/>
<reference evidence="6 8" key="2">
    <citation type="journal article" date="2013" name="Nature">
        <title>Insights into bilaterian evolution from three spiralian genomes.</title>
        <authorList>
            <person name="Simakov O."/>
            <person name="Marletaz F."/>
            <person name="Cho S.J."/>
            <person name="Edsinger-Gonzales E."/>
            <person name="Havlak P."/>
            <person name="Hellsten U."/>
            <person name="Kuo D.H."/>
            <person name="Larsson T."/>
            <person name="Lv J."/>
            <person name="Arendt D."/>
            <person name="Savage R."/>
            <person name="Osoegawa K."/>
            <person name="de Jong P."/>
            <person name="Grimwood J."/>
            <person name="Chapman J.A."/>
            <person name="Shapiro H."/>
            <person name="Aerts A."/>
            <person name="Otillar R.P."/>
            <person name="Terry A.Y."/>
            <person name="Boore J.L."/>
            <person name="Grigoriev I.V."/>
            <person name="Lindberg D.R."/>
            <person name="Seaver E.C."/>
            <person name="Weisblat D.A."/>
            <person name="Putnam N.H."/>
            <person name="Rokhsar D.S."/>
        </authorList>
    </citation>
    <scope>NUCLEOTIDE SEQUENCE</scope>
    <source>
        <strain evidence="6 8">I ESC-2004</strain>
    </source>
</reference>
<dbReference type="EC" id="3.1.1.-" evidence="4"/>
<dbReference type="EMBL" id="KB303371">
    <property type="protein sequence ID" value="ELU03242.1"/>
    <property type="molecule type" value="Genomic_DNA"/>
</dbReference>
<gene>
    <name evidence="6" type="ORF">CAPTEDRAFT_64405</name>
</gene>
<dbReference type="EMBL" id="AMQN01008547">
    <property type="status" value="NOT_ANNOTATED_CDS"/>
    <property type="molecule type" value="Genomic_DNA"/>
</dbReference>
<dbReference type="PROSITE" id="PS00941">
    <property type="entry name" value="CARBOXYLESTERASE_B_2"/>
    <property type="match status" value="1"/>
</dbReference>
<dbReference type="InterPro" id="IPR019819">
    <property type="entry name" value="Carboxylesterase_B_CS"/>
</dbReference>
<protein>
    <recommendedName>
        <fullName evidence="4">Carboxylic ester hydrolase</fullName>
        <ecNumber evidence="4">3.1.1.-</ecNumber>
    </recommendedName>
</protein>
<dbReference type="Pfam" id="PF00135">
    <property type="entry name" value="COesterase"/>
    <property type="match status" value="1"/>
</dbReference>
<dbReference type="InterPro" id="IPR029058">
    <property type="entry name" value="AB_hydrolase_fold"/>
</dbReference>
<dbReference type="OrthoDB" id="408631at2759"/>
<dbReference type="HOGENOM" id="CLU_006586_4_0_1"/>
<evidence type="ECO:0000256" key="2">
    <source>
        <dbReference type="ARBA" id="ARBA00022729"/>
    </source>
</evidence>
<feature type="domain" description="Carboxylesterase type B" evidence="5">
    <location>
        <begin position="1"/>
        <end position="302"/>
    </location>
</feature>
<evidence type="ECO:0000256" key="4">
    <source>
        <dbReference type="RuleBase" id="RU361235"/>
    </source>
</evidence>
<feature type="non-terminal residue" evidence="6">
    <location>
        <position position="303"/>
    </location>
</feature>
<dbReference type="Proteomes" id="UP000014760">
    <property type="component" value="Unassembled WGS sequence"/>
</dbReference>
<dbReference type="PROSITE" id="PS00122">
    <property type="entry name" value="CARBOXYLESTERASE_B_1"/>
    <property type="match status" value="1"/>
</dbReference>
<organism evidence="6">
    <name type="scientific">Capitella teleta</name>
    <name type="common">Polychaete worm</name>
    <dbReference type="NCBI Taxonomy" id="283909"/>
    <lineage>
        <taxon>Eukaryota</taxon>
        <taxon>Metazoa</taxon>
        <taxon>Spiralia</taxon>
        <taxon>Lophotrochozoa</taxon>
        <taxon>Annelida</taxon>
        <taxon>Polychaeta</taxon>
        <taxon>Sedentaria</taxon>
        <taxon>Scolecida</taxon>
        <taxon>Capitellidae</taxon>
        <taxon>Capitella</taxon>
    </lineage>
</organism>
<dbReference type="InterPro" id="IPR002018">
    <property type="entry name" value="CarbesteraseB"/>
</dbReference>
<dbReference type="EnsemblMetazoa" id="CapteT64405">
    <property type="protein sequence ID" value="CapteP64405"/>
    <property type="gene ID" value="CapteG64405"/>
</dbReference>
<keyword evidence="8" id="KW-1185">Reference proteome</keyword>
<keyword evidence="2" id="KW-0732">Signal</keyword>
<evidence type="ECO:0000313" key="8">
    <source>
        <dbReference type="Proteomes" id="UP000014760"/>
    </source>
</evidence>
<reference evidence="7" key="3">
    <citation type="submission" date="2015-06" db="UniProtKB">
        <authorList>
            <consortium name="EnsemblMetazoa"/>
        </authorList>
    </citation>
    <scope>IDENTIFICATION</scope>
</reference>
<name>R7UIY0_CAPTE</name>
<accession>R7UIY0</accession>
<dbReference type="Gene3D" id="3.40.50.1820">
    <property type="entry name" value="alpha/beta hydrolase"/>
    <property type="match status" value="1"/>
</dbReference>
<dbReference type="PANTHER" id="PTHR43903">
    <property type="entry name" value="NEUROLIGIN"/>
    <property type="match status" value="1"/>
</dbReference>
<keyword evidence="3 4" id="KW-0378">Hydrolase</keyword>
<dbReference type="InterPro" id="IPR019826">
    <property type="entry name" value="Carboxylesterase_B_AS"/>
</dbReference>
<feature type="non-terminal residue" evidence="6">
    <location>
        <position position="1"/>
    </location>
</feature>
<dbReference type="SUPFAM" id="SSF53474">
    <property type="entry name" value="alpha/beta-Hydrolases"/>
    <property type="match status" value="1"/>
</dbReference>
<evidence type="ECO:0000313" key="6">
    <source>
        <dbReference type="EMBL" id="ELU03242.1"/>
    </source>
</evidence>
<sequence>FLGVPFAAPPVGALRWEKPTPPESWEGFRDVTTFSMHCTHFSAAFYPLLALASPEHGEDCLYLNVWVPQGVDQIESLPVMVFYYGGAFISGTGELYPGSQLAIQGDVIVVNFNYRLSTLGWLSMISNGLIPGDDVLPGNLGLWDARAALQWVQQNIAQFGGDPSRVTIFGQSAGGSMVSHSVISPQFDGLFQRAIAISGASSSYYSLTRQAKGSLLMMSEIFDCDSTDSQEIVDCLRGFDDDLLDFWGIIGDVLGRERMPGFLPTIDGEMVLGEPNEMFALGYGKDIDFITGNTHHDAAGFIL</sequence>
<evidence type="ECO:0000256" key="1">
    <source>
        <dbReference type="ARBA" id="ARBA00005964"/>
    </source>
</evidence>